<evidence type="ECO:0000256" key="2">
    <source>
        <dbReference type="ARBA" id="ARBA00022801"/>
    </source>
</evidence>
<sequence>MSRRLRPVRTLLGLLLRRPLVGTSIIPLLSDGRMVLILRRDDELWGLPGGLVDWGEDIAASAKREMLEETGLTITRIDKLVGVYSQPSRDPRFHAICVTVAAQVEGTFQTGDPDEVLAVKAFRIDELPSAQLAHDHARQLEDYFAGKTVLY</sequence>
<comment type="similarity">
    <text evidence="1">Belongs to the Nudix hydrolase family.</text>
</comment>
<proteinExistence type="inferred from homology"/>
<evidence type="ECO:0000313" key="5">
    <source>
        <dbReference type="Proteomes" id="UP000249354"/>
    </source>
</evidence>
<dbReference type="GO" id="GO:0016787">
    <property type="term" value="F:hydrolase activity"/>
    <property type="evidence" value="ECO:0007669"/>
    <property type="project" value="UniProtKB-KW"/>
</dbReference>
<protein>
    <submittedName>
        <fullName evidence="4">NUDIX hydrolase</fullName>
    </submittedName>
</protein>
<name>A0A2W4VKF7_9CYAN</name>
<dbReference type="InterPro" id="IPR020476">
    <property type="entry name" value="Nudix_hydrolase"/>
</dbReference>
<dbReference type="PANTHER" id="PTHR43736:SF1">
    <property type="entry name" value="DIHYDRONEOPTERIN TRIPHOSPHATE DIPHOSPHATASE"/>
    <property type="match status" value="1"/>
</dbReference>
<gene>
    <name evidence="4" type="ORF">DCF25_17255</name>
</gene>
<dbReference type="Pfam" id="PF00293">
    <property type="entry name" value="NUDIX"/>
    <property type="match status" value="1"/>
</dbReference>
<dbReference type="AlphaFoldDB" id="A0A2W4VKF7"/>
<dbReference type="SUPFAM" id="SSF55811">
    <property type="entry name" value="Nudix"/>
    <property type="match status" value="1"/>
</dbReference>
<evidence type="ECO:0000313" key="4">
    <source>
        <dbReference type="EMBL" id="PZO12671.1"/>
    </source>
</evidence>
<feature type="domain" description="Nudix hydrolase" evidence="3">
    <location>
        <begin position="16"/>
        <end position="144"/>
    </location>
</feature>
<dbReference type="InterPro" id="IPR000086">
    <property type="entry name" value="NUDIX_hydrolase_dom"/>
</dbReference>
<dbReference type="EMBL" id="QBMC01000142">
    <property type="protein sequence ID" value="PZO12671.1"/>
    <property type="molecule type" value="Genomic_DNA"/>
</dbReference>
<evidence type="ECO:0000259" key="3">
    <source>
        <dbReference type="PROSITE" id="PS51462"/>
    </source>
</evidence>
<dbReference type="PANTHER" id="PTHR43736">
    <property type="entry name" value="ADP-RIBOSE PYROPHOSPHATASE"/>
    <property type="match status" value="1"/>
</dbReference>
<dbReference type="PRINTS" id="PR00502">
    <property type="entry name" value="NUDIXFAMILY"/>
</dbReference>
<reference evidence="5" key="1">
    <citation type="submission" date="2018-04" db="EMBL/GenBank/DDBJ databases">
        <authorList>
            <person name="Cornet L."/>
        </authorList>
    </citation>
    <scope>NUCLEOTIDE SEQUENCE [LARGE SCALE GENOMIC DNA]</scope>
</reference>
<keyword evidence="2 4" id="KW-0378">Hydrolase</keyword>
<organism evidence="4 5">
    <name type="scientific">Leptolyngbya foveolarum</name>
    <dbReference type="NCBI Taxonomy" id="47253"/>
    <lineage>
        <taxon>Bacteria</taxon>
        <taxon>Bacillati</taxon>
        <taxon>Cyanobacteriota</taxon>
        <taxon>Cyanophyceae</taxon>
        <taxon>Leptolyngbyales</taxon>
        <taxon>Leptolyngbyaceae</taxon>
        <taxon>Leptolyngbya group</taxon>
        <taxon>Leptolyngbya</taxon>
    </lineage>
</organism>
<dbReference type="Gene3D" id="3.90.79.10">
    <property type="entry name" value="Nucleoside Triphosphate Pyrophosphohydrolase"/>
    <property type="match status" value="1"/>
</dbReference>
<dbReference type="Proteomes" id="UP000249354">
    <property type="component" value="Unassembled WGS sequence"/>
</dbReference>
<dbReference type="PROSITE" id="PS51462">
    <property type="entry name" value="NUDIX"/>
    <property type="match status" value="1"/>
</dbReference>
<dbReference type="InterPro" id="IPR015797">
    <property type="entry name" value="NUDIX_hydrolase-like_dom_sf"/>
</dbReference>
<dbReference type="CDD" id="cd18873">
    <property type="entry name" value="NUDIX_NadM_like"/>
    <property type="match status" value="1"/>
</dbReference>
<evidence type="ECO:0000256" key="1">
    <source>
        <dbReference type="ARBA" id="ARBA00005582"/>
    </source>
</evidence>
<reference evidence="4 5" key="2">
    <citation type="submission" date="2018-06" db="EMBL/GenBank/DDBJ databases">
        <title>Metagenomic assembly of (sub)arctic Cyanobacteria and their associated microbiome from non-axenic cultures.</title>
        <authorList>
            <person name="Baurain D."/>
        </authorList>
    </citation>
    <scope>NUCLEOTIDE SEQUENCE [LARGE SCALE GENOMIC DNA]</scope>
    <source>
        <strain evidence="4">ULC129bin1</strain>
    </source>
</reference>
<comment type="caution">
    <text evidence="4">The sequence shown here is derived from an EMBL/GenBank/DDBJ whole genome shotgun (WGS) entry which is preliminary data.</text>
</comment>
<accession>A0A2W4VKF7</accession>